<dbReference type="Proteomes" id="UP000035425">
    <property type="component" value="Unassembled WGS sequence"/>
</dbReference>
<sequence>MQRFSVTRTGRALAGGAVLTYLAGVALGYPLLTTIAVGTCTLLLGGMTAVLVRPVVVLSRKLPRERVSVGEPVEGSIEVRNPSRRPAPAFTAVDHVGDVAVELSVAPVPRGRTRALSYAVPTEHRGRMRLGPLTVERRDPLGLFLWAQRQTADGVLWVHPRTHPLRPLPAGTVLDHEGRTDDNARLGTITFAALREYVPGDDPRRIHWRSTARLGTLVVREYIDTTEPATSVLLDTRADRYDPAAFEEAVEITASVVGSVAGLGRPVVLRVVGERLDEILTAGATSTLDRLSLAQRTEDTAAVGMFGDLERLSAGGALVVVTGAVDTAVLARLARQRRRFSPVVVVSLPGDGTPGRPGIRRQLGMTTLTARTAVEAAAAWNRMVTGGTA</sequence>
<feature type="domain" description="DUF58" evidence="2">
    <location>
        <begin position="194"/>
        <end position="280"/>
    </location>
</feature>
<feature type="transmembrane region" description="Helical" evidence="1">
    <location>
        <begin position="12"/>
        <end position="29"/>
    </location>
</feature>
<dbReference type="EMBL" id="JWIO01000016">
    <property type="protein sequence ID" value="KLL11358.1"/>
    <property type="molecule type" value="Genomic_DNA"/>
</dbReference>
<keyword evidence="4" id="KW-1185">Reference proteome</keyword>
<organism evidence="3 4">
    <name type="scientific">Protofrankia coriariae</name>
    <dbReference type="NCBI Taxonomy" id="1562887"/>
    <lineage>
        <taxon>Bacteria</taxon>
        <taxon>Bacillati</taxon>
        <taxon>Actinomycetota</taxon>
        <taxon>Actinomycetes</taxon>
        <taxon>Frankiales</taxon>
        <taxon>Frankiaceae</taxon>
        <taxon>Protofrankia</taxon>
    </lineage>
</organism>
<dbReference type="Pfam" id="PF01882">
    <property type="entry name" value="DUF58"/>
    <property type="match status" value="1"/>
</dbReference>
<proteinExistence type="predicted"/>
<comment type="caution">
    <text evidence="3">The sequence shown here is derived from an EMBL/GenBank/DDBJ whole genome shotgun (WGS) entry which is preliminary data.</text>
</comment>
<accession>A0ABR5F403</accession>
<evidence type="ECO:0000259" key="2">
    <source>
        <dbReference type="Pfam" id="PF01882"/>
    </source>
</evidence>
<evidence type="ECO:0000256" key="1">
    <source>
        <dbReference type="SAM" id="Phobius"/>
    </source>
</evidence>
<keyword evidence="1" id="KW-1133">Transmembrane helix</keyword>
<evidence type="ECO:0000313" key="3">
    <source>
        <dbReference type="EMBL" id="KLL11358.1"/>
    </source>
</evidence>
<protein>
    <recommendedName>
        <fullName evidence="2">DUF58 domain-containing protein</fullName>
    </recommendedName>
</protein>
<dbReference type="InterPro" id="IPR002881">
    <property type="entry name" value="DUF58"/>
</dbReference>
<keyword evidence="1" id="KW-0812">Transmembrane</keyword>
<name>A0ABR5F403_9ACTN</name>
<evidence type="ECO:0000313" key="4">
    <source>
        <dbReference type="Proteomes" id="UP000035425"/>
    </source>
</evidence>
<reference evidence="3 4" key="1">
    <citation type="submission" date="2014-12" db="EMBL/GenBank/DDBJ databases">
        <title>Frankia sp. BMG5.1 draft genome.</title>
        <authorList>
            <person name="Gtari M."/>
            <person name="Ghodhbane-Gtari F."/>
            <person name="Nouioui I."/>
            <person name="Ktari A."/>
            <person name="Hezbri K."/>
            <person name="Mimouni W."/>
            <person name="Sbissi I."/>
            <person name="Ayari A."/>
            <person name="Yamanaka T."/>
            <person name="Normand P."/>
            <person name="Tisa L.S."/>
            <person name="Boudabous A."/>
        </authorList>
    </citation>
    <scope>NUCLEOTIDE SEQUENCE [LARGE SCALE GENOMIC DNA]</scope>
    <source>
        <strain evidence="3 4">BMG5.1</strain>
    </source>
</reference>
<dbReference type="PANTHER" id="PTHR34351">
    <property type="entry name" value="SLR1927 PROTEIN-RELATED"/>
    <property type="match status" value="1"/>
</dbReference>
<gene>
    <name evidence="3" type="ORF">FrCorBMG51_11925</name>
</gene>
<keyword evidence="1" id="KW-0472">Membrane</keyword>
<dbReference type="PANTHER" id="PTHR34351:SF1">
    <property type="entry name" value="SLR1927 PROTEIN"/>
    <property type="match status" value="1"/>
</dbReference>
<feature type="transmembrane region" description="Helical" evidence="1">
    <location>
        <begin position="35"/>
        <end position="56"/>
    </location>
</feature>